<dbReference type="AlphaFoldDB" id="A0A7W9W903"/>
<evidence type="ECO:0000313" key="3">
    <source>
        <dbReference type="EMBL" id="MBB6053313.1"/>
    </source>
</evidence>
<feature type="domain" description="SWIM-type" evidence="2">
    <location>
        <begin position="59"/>
        <end position="90"/>
    </location>
</feature>
<name>A0A7W9W903_ARMRO</name>
<keyword evidence="1" id="KW-0862">Zinc</keyword>
<protein>
    <recommendedName>
        <fullName evidence="2">SWIM-type domain-containing protein</fullName>
    </recommendedName>
</protein>
<organism evidence="3 4">
    <name type="scientific">Armatimonas rosea</name>
    <dbReference type="NCBI Taxonomy" id="685828"/>
    <lineage>
        <taxon>Bacteria</taxon>
        <taxon>Bacillati</taxon>
        <taxon>Armatimonadota</taxon>
        <taxon>Armatimonadia</taxon>
        <taxon>Armatimonadales</taxon>
        <taxon>Armatimonadaceae</taxon>
        <taxon>Armatimonas</taxon>
    </lineage>
</organism>
<dbReference type="RefSeq" id="WP_184203408.1">
    <property type="nucleotide sequence ID" value="NZ_JACHGW010000006.1"/>
</dbReference>
<keyword evidence="1" id="KW-0479">Metal-binding</keyword>
<dbReference type="PROSITE" id="PS50966">
    <property type="entry name" value="ZF_SWIM"/>
    <property type="match status" value="1"/>
</dbReference>
<dbReference type="InterPro" id="IPR007527">
    <property type="entry name" value="Znf_SWIM"/>
</dbReference>
<sequence length="206" mass="23233">MPTGRETKAITTSLMRSQTLLWKGYKMRRVQAGVVEVKGQPTEHKIRGGGTRIDTHGPYTVDTIARTCTCAGFANRSICAHLPAAMEFHAAYQRGESPTVRMVTISRELIALREIEGSRYHCQEGRIVVFRSWEQAGAYWNQRPDLIEHTELVELRSIDLEELAATRRYAGLMLETGEGAQEIPLPEVDWSARATRTNAAKREDFD</sequence>
<evidence type="ECO:0000313" key="4">
    <source>
        <dbReference type="Proteomes" id="UP000520814"/>
    </source>
</evidence>
<reference evidence="3 4" key="1">
    <citation type="submission" date="2020-08" db="EMBL/GenBank/DDBJ databases">
        <title>Genomic Encyclopedia of Type Strains, Phase IV (KMG-IV): sequencing the most valuable type-strain genomes for metagenomic binning, comparative biology and taxonomic classification.</title>
        <authorList>
            <person name="Goeker M."/>
        </authorList>
    </citation>
    <scope>NUCLEOTIDE SEQUENCE [LARGE SCALE GENOMIC DNA]</scope>
    <source>
        <strain evidence="3 4">DSM 23562</strain>
    </source>
</reference>
<keyword evidence="4" id="KW-1185">Reference proteome</keyword>
<proteinExistence type="predicted"/>
<dbReference type="EMBL" id="JACHGW010000006">
    <property type="protein sequence ID" value="MBB6053313.1"/>
    <property type="molecule type" value="Genomic_DNA"/>
</dbReference>
<evidence type="ECO:0000259" key="2">
    <source>
        <dbReference type="PROSITE" id="PS50966"/>
    </source>
</evidence>
<evidence type="ECO:0000256" key="1">
    <source>
        <dbReference type="PROSITE-ProRule" id="PRU00325"/>
    </source>
</evidence>
<gene>
    <name evidence="3" type="ORF">HNQ39_005147</name>
</gene>
<dbReference type="Proteomes" id="UP000520814">
    <property type="component" value="Unassembled WGS sequence"/>
</dbReference>
<comment type="caution">
    <text evidence="3">The sequence shown here is derived from an EMBL/GenBank/DDBJ whole genome shotgun (WGS) entry which is preliminary data.</text>
</comment>
<dbReference type="GO" id="GO:0008270">
    <property type="term" value="F:zinc ion binding"/>
    <property type="evidence" value="ECO:0007669"/>
    <property type="project" value="UniProtKB-KW"/>
</dbReference>
<keyword evidence="1" id="KW-0863">Zinc-finger</keyword>
<accession>A0A7W9W903</accession>